<dbReference type="Proteomes" id="UP000828924">
    <property type="component" value="Chromosome"/>
</dbReference>
<protein>
    <submittedName>
        <fullName evidence="1">Uncharacterized protein</fullName>
    </submittedName>
</protein>
<proteinExistence type="predicted"/>
<gene>
    <name evidence="1" type="ORF">J4032_29280</name>
</gene>
<sequence>MDHGRLTHQLNTLGIRVIAARNSALCSLADDLPAPVIAELLGLHINTAVRWGKLVKRDWTSYLAARADSG</sequence>
<reference evidence="1 2" key="1">
    <citation type="submission" date="2021-03" db="EMBL/GenBank/DDBJ databases">
        <title>Complete genome of Streptomyces formicae strain 1H-GS9 (DSM 100524).</title>
        <authorList>
            <person name="Atanasov K.E."/>
            <person name="Altabella T."/>
            <person name="Ferrer A."/>
        </authorList>
    </citation>
    <scope>NUCLEOTIDE SEQUENCE [LARGE SCALE GENOMIC DNA]</scope>
    <source>
        <strain evidence="1 2">1H-GS9</strain>
    </source>
</reference>
<organism evidence="1 2">
    <name type="scientific">Streptomyces formicae</name>
    <dbReference type="NCBI Taxonomy" id="1616117"/>
    <lineage>
        <taxon>Bacteria</taxon>
        <taxon>Bacillati</taxon>
        <taxon>Actinomycetota</taxon>
        <taxon>Actinomycetes</taxon>
        <taxon>Kitasatosporales</taxon>
        <taxon>Streptomycetaceae</taxon>
        <taxon>Streptomyces</taxon>
    </lineage>
</organism>
<keyword evidence="2" id="KW-1185">Reference proteome</keyword>
<dbReference type="RefSeq" id="WP_242335885.1">
    <property type="nucleotide sequence ID" value="NZ_CP071872.1"/>
</dbReference>
<name>A0ABY3WQT9_9ACTN</name>
<evidence type="ECO:0000313" key="2">
    <source>
        <dbReference type="Proteomes" id="UP000828924"/>
    </source>
</evidence>
<accession>A0ABY3WQT9</accession>
<evidence type="ECO:0000313" key="1">
    <source>
        <dbReference type="EMBL" id="UNM15013.1"/>
    </source>
</evidence>
<dbReference type="EMBL" id="CP071872">
    <property type="protein sequence ID" value="UNM15013.1"/>
    <property type="molecule type" value="Genomic_DNA"/>
</dbReference>